<protein>
    <submittedName>
        <fullName evidence="1">Uncharacterized protein</fullName>
    </submittedName>
</protein>
<sequence length="302" mass="32589">MTYLGNSPSCYANTLAMTLGSPIGPPLVEVLTSSAFGYQRIGPLPLFDPPGWDPDQGLDQALRIMGVDHERRTFEDPNEALATLRRLTTGGPVFAGPLEMGLLRHQEGSDRPTGADHFVAVLDVDDDRVMMHDPRGHPFATLPTEDFMAAWGSDTIGYARGRFPLRTGFTVPVGTAEEWVAASLPDSLTWAEGDEAIPNFPPGNEQGLTELAEEAATHALSDLTADVLRNFSLRLGARRRSDAADALHNVPELSALLREQGRLIGGGQLDAIDSDWTALAARFTEVAELHTQIVVALRSIVA</sequence>
<name>A0ABY6FZG6_9MICO</name>
<organism evidence="1 2">
    <name type="scientific">Brachybacterium huguangmaarense</name>
    <dbReference type="NCBI Taxonomy" id="1652028"/>
    <lineage>
        <taxon>Bacteria</taxon>
        <taxon>Bacillati</taxon>
        <taxon>Actinomycetota</taxon>
        <taxon>Actinomycetes</taxon>
        <taxon>Micrococcales</taxon>
        <taxon>Dermabacteraceae</taxon>
        <taxon>Brachybacterium</taxon>
    </lineage>
</organism>
<dbReference type="EMBL" id="CP107020">
    <property type="protein sequence ID" value="UYG16215.1"/>
    <property type="molecule type" value="Genomic_DNA"/>
</dbReference>
<dbReference type="RefSeq" id="WP_263593428.1">
    <property type="nucleotide sequence ID" value="NZ_CP107020.1"/>
</dbReference>
<reference evidence="1" key="1">
    <citation type="submission" date="2022-10" db="EMBL/GenBank/DDBJ databases">
        <title>Whole-Genome Sequencing of Brachybacterium huguangmaarense BRM-3, Isolated from Betula schmidtii.</title>
        <authorList>
            <person name="Haam D."/>
        </authorList>
    </citation>
    <scope>NUCLEOTIDE SEQUENCE</scope>
    <source>
        <strain evidence="1">BRM-3</strain>
    </source>
</reference>
<keyword evidence="2" id="KW-1185">Reference proteome</keyword>
<proteinExistence type="predicted"/>
<evidence type="ECO:0000313" key="1">
    <source>
        <dbReference type="EMBL" id="UYG16215.1"/>
    </source>
</evidence>
<evidence type="ECO:0000313" key="2">
    <source>
        <dbReference type="Proteomes" id="UP001164305"/>
    </source>
</evidence>
<gene>
    <name evidence="1" type="ORF">BRM3_11395</name>
</gene>
<dbReference type="Proteomes" id="UP001164305">
    <property type="component" value="Chromosome"/>
</dbReference>
<accession>A0ABY6FZG6</accession>